<keyword evidence="3" id="KW-1185">Reference proteome</keyword>
<sequence length="247" mass="27442">MRSFYINLAVSVDRRKWFDAQASRLGLDIERFDAVSNASIADSVATQFNVSKEAVACFFSHRAIWKEIASGSDRFAAIFEDDAHLGADLPAFLNDVSWIPADADIVHLEKLGKRFVGVETGQRALGRKLYQALSGFAGTAAYIISRECAAKLHATFTEINQEFDQHLFNEGLPGLKVYKIGPALCIQDRFTAAPRFPSVIVRHENPKRVRAPGAALREAARIYKRLASIAVRSLGLRRPRLIAIKIK</sequence>
<evidence type="ECO:0000259" key="1">
    <source>
        <dbReference type="Pfam" id="PF01755"/>
    </source>
</evidence>
<dbReference type="Pfam" id="PF01755">
    <property type="entry name" value="Glyco_transf_25"/>
    <property type="match status" value="1"/>
</dbReference>
<dbReference type="Proteomes" id="UP001271249">
    <property type="component" value="Unassembled WGS sequence"/>
</dbReference>
<dbReference type="RefSeq" id="WP_320227526.1">
    <property type="nucleotide sequence ID" value="NZ_JAVIJC010000019.1"/>
</dbReference>
<gene>
    <name evidence="2" type="ORF">RFN29_18735</name>
</gene>
<accession>A0ABU4Z321</accession>
<feature type="domain" description="Glycosyl transferase family 25" evidence="1">
    <location>
        <begin position="3"/>
        <end position="165"/>
    </location>
</feature>
<name>A0ABU4Z321_9HYPH</name>
<reference evidence="2 3" key="1">
    <citation type="submission" date="2023-08" db="EMBL/GenBank/DDBJ databases">
        <title>Implementing the SeqCode for naming new Mesorhizobium species isolated from Vachellia karroo root nodules.</title>
        <authorList>
            <person name="Van Lill M."/>
        </authorList>
    </citation>
    <scope>NUCLEOTIDE SEQUENCE [LARGE SCALE GENOMIC DNA]</scope>
    <source>
        <strain evidence="2 3">VK22B</strain>
    </source>
</reference>
<evidence type="ECO:0000313" key="3">
    <source>
        <dbReference type="Proteomes" id="UP001271249"/>
    </source>
</evidence>
<dbReference type="InterPro" id="IPR002654">
    <property type="entry name" value="Glyco_trans_25"/>
</dbReference>
<comment type="caution">
    <text evidence="2">The sequence shown here is derived from an EMBL/GenBank/DDBJ whole genome shotgun (WGS) entry which is preliminary data.</text>
</comment>
<organism evidence="2 3">
    <name type="scientific">Mesorhizobium captivum</name>
    <dbReference type="NCBI Taxonomy" id="3072319"/>
    <lineage>
        <taxon>Bacteria</taxon>
        <taxon>Pseudomonadati</taxon>
        <taxon>Pseudomonadota</taxon>
        <taxon>Alphaproteobacteria</taxon>
        <taxon>Hyphomicrobiales</taxon>
        <taxon>Phyllobacteriaceae</taxon>
        <taxon>Mesorhizobium</taxon>
    </lineage>
</organism>
<dbReference type="CDD" id="cd06532">
    <property type="entry name" value="Glyco_transf_25"/>
    <property type="match status" value="1"/>
</dbReference>
<protein>
    <submittedName>
        <fullName evidence="2">Glycosyltransferase family 25 protein</fullName>
    </submittedName>
</protein>
<proteinExistence type="predicted"/>
<evidence type="ECO:0000313" key="2">
    <source>
        <dbReference type="EMBL" id="MDX8493606.1"/>
    </source>
</evidence>
<dbReference type="EMBL" id="JAVIJC010000019">
    <property type="protein sequence ID" value="MDX8493606.1"/>
    <property type="molecule type" value="Genomic_DNA"/>
</dbReference>